<evidence type="ECO:0000256" key="1">
    <source>
        <dbReference type="SAM" id="MobiDB-lite"/>
    </source>
</evidence>
<feature type="compositionally biased region" description="Polar residues" evidence="1">
    <location>
        <begin position="1175"/>
        <end position="1185"/>
    </location>
</feature>
<feature type="compositionally biased region" description="Basic and acidic residues" evidence="1">
    <location>
        <begin position="473"/>
        <end position="485"/>
    </location>
</feature>
<feature type="compositionally biased region" description="Basic and acidic residues" evidence="1">
    <location>
        <begin position="648"/>
        <end position="657"/>
    </location>
</feature>
<gene>
    <name evidence="2" type="ORF">DCS_07673</name>
</gene>
<dbReference type="Proteomes" id="UP000076580">
    <property type="component" value="Chromosome 03"/>
</dbReference>
<feature type="compositionally biased region" description="Acidic residues" evidence="1">
    <location>
        <begin position="1155"/>
        <end position="1165"/>
    </location>
</feature>
<keyword evidence="3" id="KW-1185">Reference proteome</keyword>
<dbReference type="STRING" id="98403.A0A151GF39"/>
<feature type="compositionally biased region" description="Basic and acidic residues" evidence="1">
    <location>
        <begin position="448"/>
        <end position="461"/>
    </location>
</feature>
<protein>
    <submittedName>
        <fullName evidence="2">Uncharacterized protein</fullName>
    </submittedName>
</protein>
<feature type="region of interest" description="Disordered" evidence="1">
    <location>
        <begin position="740"/>
        <end position="973"/>
    </location>
</feature>
<proteinExistence type="predicted"/>
<feature type="compositionally biased region" description="Acidic residues" evidence="1">
    <location>
        <begin position="912"/>
        <end position="922"/>
    </location>
</feature>
<feature type="compositionally biased region" description="Low complexity" evidence="1">
    <location>
        <begin position="1212"/>
        <end position="1245"/>
    </location>
</feature>
<accession>A0A151GF39</accession>
<feature type="compositionally biased region" description="Basic and acidic residues" evidence="1">
    <location>
        <begin position="785"/>
        <end position="822"/>
    </location>
</feature>
<feature type="compositionally biased region" description="Basic and acidic residues" evidence="1">
    <location>
        <begin position="1246"/>
        <end position="1255"/>
    </location>
</feature>
<feature type="compositionally biased region" description="Basic and acidic residues" evidence="1">
    <location>
        <begin position="746"/>
        <end position="777"/>
    </location>
</feature>
<feature type="compositionally biased region" description="Pro residues" evidence="1">
    <location>
        <begin position="332"/>
        <end position="348"/>
    </location>
</feature>
<sequence length="1784" mass="195362">MSRRRAAGSESGSGSFNLRWHSVVNPGTPSADIMSSPDPLNDETLAAGLVLPPSSPRRVTRSITRSTHSRRFLSRSRSPRKQTFELQVGDTRSPQKLLVTVETDDGLPPLSNPRRKLFQSPAPPSATRRRGRAVTTTVPLRDTIEEVSDDPSATPRRRGRPRKNNGTPMPSAAKKRTGTPLKQRTPRRAKTTDRDPEHAPSEPSVGPTLPSDERATPIKSRMPELSSEAGSESATRRNRRRSRAVDLAEPAAANPTLPRLQPSPRSVAHSDDEMELIGGPWQENAQPDDELASDLPLPAMPNDATPKAPPPRRQLRSASLRRESSPVAPATEPQPPSPDRYPAFPPSPSTSHRDSTPPRSGTADVHSDPGEAPSGHYLELAAPSDRSSVDEPTPRNNDTIAQGEEFSMIFMDSIPSLQGYFNSSIPPAAHDARRELGKETGLIANGDLEPRTGRSSSREGDALSLPHAPPKSPQKEDALLERQQPDDAPVDAEVEQQPLEANEHEAARDELASDMHPLTRPVAAISPRRDMSPRRARSPRKAIASSPLRHRVLKFTAHRAEDAAAVSPERKAEDRTPRVLGDSGRPEGEALNGYDDSFSEIPDEYLAAAVTPTMTRVGGRLDHEPSNPHQGSFSPIPRNSPATMAPERPQRQIEKEQMPGPDSWHKTFAHSTKDGIDAHWDALQDIQKTSFATPNAARTPNQAADRKSGQDDVRGDTGRLTDEVLNLYEDSFSEIPEQILAAAAPGEREEVDRIGDDELRHDAPRVQEGVRHQREILLHQQQGKSQHDEPRHDGSQHEESQHDEALSGGHSERGHDQQRVEVDSPSGQQNRQLQHHQDTNDLAELEEPPVPSDAHSAVLSDTGRMPTPNNARSKAGTEGPGDEWQSLHRVSPKLASPGSRVAMDEGTKPPPELDEPEQDGEGSDAHPELSESLGIAKASTHFVDQTPADQNSSPLPESPSLQQDGLQDKTVRPVFSAILRAGRMLQSITSDPPSPEGREKHLGSPFRSSGSKESWNGSRDSQNSRRRSRSPQRPMAFAEPATASDRPASRERVDDAPQSMGEGAFARATRIGAVDRASEDKSPSRGSAASSMHITPPSDGALSWVVEEGPISPRLRGDSSLQQAYRHSVAKYAASPGLVNDVVGEATRTNQESEAGSDDGTDIWELEARRETPKQIASKQESSMLGGTVSRDDLSRMAAGGEGDDFGDDQEMPQQEMPQQGMPQQEVPQQEMLQQEMPQQEAAQQDPKRTAHRQEPFGTRVRRGGRPLPGNRKTIPEPAGSTKDVAVAKEHPSTGDEGHGDGDALALPQASDADEFSILARYQQSEEVDKKLESASKRFELTSFFSSPAIIPAMMANKPPPANTRVTAKTSRPGQQSPIQAASSFMPTRSMFPQGPPKDILPEANTSRELFPSARSGPDPAEKGLATPLFSNPRRRSTSPMEESIVTSVDVMRKTFTPRPRPPSPSFFRASTQHAVTETPPRMQLSHADIHRWQQETSNASDESPAPGRLLRPLPPKNASPTKSSLRSPLKPRTPGRVVEFTSSVLSPAEQARARQELRLSNSLISEQSPSPSPAMPAQSAVSFSVPYDDGEDDDEEEEEEEEQEEEQPEDEEQEEEEQEEEGQEAESSSTDPDPGSGSTSASTASGDNDAERTKSAGTGPLSMQRSAPGPQKRFQTNLMDHHHLSRTRWSRDHWLLLSACLRRRRKGRFEAGPNSLLRRYLGRMVKSRGQEVRLEPWHIECMEAFVSEMGGWNEAELAKRFVALLLGERRRARLRAQSEVMFT</sequence>
<evidence type="ECO:0000313" key="2">
    <source>
        <dbReference type="EMBL" id="KYK55709.1"/>
    </source>
</evidence>
<feature type="compositionally biased region" description="Basic and acidic residues" evidence="1">
    <location>
        <begin position="190"/>
        <end position="200"/>
    </location>
</feature>
<dbReference type="InParanoid" id="A0A151GF39"/>
<feature type="compositionally biased region" description="Basic and acidic residues" evidence="1">
    <location>
        <begin position="671"/>
        <end position="682"/>
    </location>
</feature>
<feature type="compositionally biased region" description="Acidic residues" evidence="1">
    <location>
        <begin position="1202"/>
        <end position="1211"/>
    </location>
</feature>
<feature type="compositionally biased region" description="Polar residues" evidence="1">
    <location>
        <begin position="1084"/>
        <end position="1093"/>
    </location>
</feature>
<organism evidence="2 3">
    <name type="scientific">Drechmeria coniospora</name>
    <name type="common">Nematophagous fungus</name>
    <name type="synonym">Meria coniospora</name>
    <dbReference type="NCBI Taxonomy" id="98403"/>
    <lineage>
        <taxon>Eukaryota</taxon>
        <taxon>Fungi</taxon>
        <taxon>Dikarya</taxon>
        <taxon>Ascomycota</taxon>
        <taxon>Pezizomycotina</taxon>
        <taxon>Sordariomycetes</taxon>
        <taxon>Hypocreomycetidae</taxon>
        <taxon>Hypocreales</taxon>
        <taxon>Ophiocordycipitaceae</taxon>
        <taxon>Drechmeria</taxon>
    </lineage>
</organism>
<name>A0A151GF39_DRECN</name>
<feature type="compositionally biased region" description="Low complexity" evidence="1">
    <location>
        <begin position="952"/>
        <end position="961"/>
    </location>
</feature>
<feature type="compositionally biased region" description="Basic and acidic residues" evidence="1">
    <location>
        <begin position="704"/>
        <end position="718"/>
    </location>
</feature>
<feature type="compositionally biased region" description="Polar residues" evidence="1">
    <location>
        <begin position="1438"/>
        <end position="1447"/>
    </location>
</feature>
<feature type="compositionally biased region" description="Polar residues" evidence="1">
    <location>
        <begin position="686"/>
        <end position="702"/>
    </location>
</feature>
<feature type="compositionally biased region" description="Acidic residues" evidence="1">
    <location>
        <begin position="1589"/>
        <end position="1625"/>
    </location>
</feature>
<feature type="compositionally biased region" description="Basic and acidic residues" evidence="1">
    <location>
        <begin position="501"/>
        <end position="513"/>
    </location>
</feature>
<feature type="compositionally biased region" description="Polar residues" evidence="1">
    <location>
        <begin position="1006"/>
        <end position="1017"/>
    </location>
</feature>
<dbReference type="RefSeq" id="XP_040655061.1">
    <property type="nucleotide sequence ID" value="XM_040804957.1"/>
</dbReference>
<feature type="compositionally biased region" description="Low complexity" evidence="1">
    <location>
        <begin position="1628"/>
        <end position="1648"/>
    </location>
</feature>
<feature type="compositionally biased region" description="Basic and acidic residues" evidence="1">
    <location>
        <begin position="558"/>
        <end position="577"/>
    </location>
</feature>
<feature type="region of interest" description="Disordered" evidence="1">
    <location>
        <begin position="616"/>
        <end position="718"/>
    </location>
</feature>
<feature type="region of interest" description="Disordered" evidence="1">
    <location>
        <begin position="985"/>
        <end position="1105"/>
    </location>
</feature>
<feature type="region of interest" description="Disordered" evidence="1">
    <location>
        <begin position="417"/>
        <end position="598"/>
    </location>
</feature>
<feature type="region of interest" description="Disordered" evidence="1">
    <location>
        <begin position="1144"/>
        <end position="1307"/>
    </location>
</feature>
<feature type="compositionally biased region" description="Basic residues" evidence="1">
    <location>
        <begin position="67"/>
        <end position="80"/>
    </location>
</feature>
<dbReference type="EMBL" id="LAYC01000003">
    <property type="protein sequence ID" value="KYK55709.1"/>
    <property type="molecule type" value="Genomic_DNA"/>
</dbReference>
<feature type="compositionally biased region" description="Polar residues" evidence="1">
    <location>
        <begin position="1364"/>
        <end position="1387"/>
    </location>
</feature>
<feature type="compositionally biased region" description="Basic and acidic residues" evidence="1">
    <location>
        <begin position="1286"/>
        <end position="1302"/>
    </location>
</feature>
<feature type="region of interest" description="Disordered" evidence="1">
    <location>
        <begin position="1"/>
        <end position="404"/>
    </location>
</feature>
<comment type="caution">
    <text evidence="2">The sequence shown here is derived from an EMBL/GenBank/DDBJ whole genome shotgun (WGS) entry which is preliminary data.</text>
</comment>
<feature type="region of interest" description="Disordered" evidence="1">
    <location>
        <begin position="1355"/>
        <end position="1674"/>
    </location>
</feature>
<evidence type="ECO:0000313" key="3">
    <source>
        <dbReference type="Proteomes" id="UP000076580"/>
    </source>
</evidence>
<reference evidence="2 3" key="1">
    <citation type="journal article" date="2016" name="Sci. Rep.">
        <title>Insights into Adaptations to a Near-Obligate Nematode Endoparasitic Lifestyle from the Finished Genome of Drechmeria coniospora.</title>
        <authorList>
            <person name="Zhang L."/>
            <person name="Zhou Z."/>
            <person name="Guo Q."/>
            <person name="Fokkens L."/>
            <person name="Miskei M."/>
            <person name="Pocsi I."/>
            <person name="Zhang W."/>
            <person name="Chen M."/>
            <person name="Wang L."/>
            <person name="Sun Y."/>
            <person name="Donzelli B.G."/>
            <person name="Gibson D.M."/>
            <person name="Nelson D.R."/>
            <person name="Luo J.G."/>
            <person name="Rep M."/>
            <person name="Liu H."/>
            <person name="Yang S."/>
            <person name="Wang J."/>
            <person name="Krasnoff S.B."/>
            <person name="Xu Y."/>
            <person name="Molnar I."/>
            <person name="Lin M."/>
        </authorList>
    </citation>
    <scope>NUCLEOTIDE SEQUENCE [LARGE SCALE GENOMIC DNA]</scope>
    <source>
        <strain evidence="2 3">ARSEF 6962</strain>
    </source>
</reference>
<feature type="compositionally biased region" description="Basic residues" evidence="1">
    <location>
        <begin position="548"/>
        <end position="557"/>
    </location>
</feature>
<dbReference type="GeneID" id="63720316"/>